<feature type="region of interest" description="Disordered" evidence="1">
    <location>
        <begin position="355"/>
        <end position="378"/>
    </location>
</feature>
<protein>
    <submittedName>
        <fullName evidence="3">Small GTP-binding domain protein</fullName>
    </submittedName>
</protein>
<keyword evidence="2" id="KW-0812">Transmembrane</keyword>
<accession>W7XKB0</accession>
<dbReference type="EMBL" id="GG662719">
    <property type="protein sequence ID" value="EWS74769.1"/>
    <property type="molecule type" value="Genomic_DNA"/>
</dbReference>
<feature type="compositionally biased region" description="Polar residues" evidence="1">
    <location>
        <begin position="426"/>
        <end position="442"/>
    </location>
</feature>
<dbReference type="PANTHER" id="PTHR31398:SF0">
    <property type="entry name" value="MEIOTIC NUCLEAR DIVISION PROTEIN 1 HOMOLOG"/>
    <property type="match status" value="1"/>
</dbReference>
<dbReference type="RefSeq" id="XP_012652662.1">
    <property type="nucleotide sequence ID" value="XM_012797208.1"/>
</dbReference>
<dbReference type="GO" id="GO:0007131">
    <property type="term" value="P:reciprocal meiotic recombination"/>
    <property type="evidence" value="ECO:0007669"/>
    <property type="project" value="TreeGrafter"/>
</dbReference>
<dbReference type="InParanoid" id="W7XKB0"/>
<dbReference type="Proteomes" id="UP000009168">
    <property type="component" value="Unassembled WGS sequence"/>
</dbReference>
<sequence length="804" mass="95153">MLKKLDFFGSQIQLRFNQEPTYKSQIGSIITILIITFISFRFLSILLSVLSRKNPFIIYTQRQVDDPSLFVATSKSFPMAFALENLDSQYFIDEQIYTVSAELQQRIQNFNNTSQQYDIIWQNLEIQVQPCTKDNFQNPDNSKYYLNLDYKNMYCFSPDSQLDIQGDFPSLKFSQIIFKVHKCQINCKSEDVINQYLQKNYFGLQLSDAYVDITEKENPFQMYSRDMFWPISTQQQKDITIYIRNNYVYSDFGWLFSDIITQKFPSYSYQDIDVFPIQQSDDYLLSVVFRLEKQQENVYRRSYLDFIGIISQIGGFAQSLLAIGYLICRKISQLQLNQSIINQIFNYEESETQENPQQQFQEFMSEKQQDQKQQNQQSPLAYELNQNQNNQNSYSQERNQKNKFNYQNNSNISIVSHSFKQEKLKTQSQKQQSNEKQVSQAPSFMKQKHLIIKKISSKLETNGKQHNQQIQKIGSKQILNKYLQDEMYDQSISQSTQLKNNSNLPSKQTNSPQKVQKKVEKEFSKLFNQQTNCMKMSIWQYFLSYFCPFGKLKQKKKIIQYSIDKLYQNLDILQILKRLIEVEKLKRLLLDPDQIKLLDYLPKPTIHLDLVLNKQSTENIYKNKEINLLYQDNRSEMQKAKDAFEAYKKIQNKKNFSMLDQKLIDMLDQNLVQIFEAQNENFSSLHNKSNQQWQQQSYSLTPLVNFQNQKLKNLNNVSSEAIQHQDALSFFMNLNDDSKQLEIQNLQSSYQKSINNNRNSLIKDEIFTLNQNCSSNSEQGVEVAQENFYNNLQNQLENYEITQK</sequence>
<evidence type="ECO:0000313" key="4">
    <source>
        <dbReference type="Proteomes" id="UP000009168"/>
    </source>
</evidence>
<proteinExistence type="predicted"/>
<evidence type="ECO:0000256" key="1">
    <source>
        <dbReference type="SAM" id="MobiDB-lite"/>
    </source>
</evidence>
<gene>
    <name evidence="3" type="ORF">TTHERM_000399159</name>
</gene>
<dbReference type="KEGG" id="tet:TTHERM_000399159"/>
<feature type="transmembrane region" description="Helical" evidence="2">
    <location>
        <begin position="303"/>
        <end position="327"/>
    </location>
</feature>
<keyword evidence="4" id="KW-1185">Reference proteome</keyword>
<evidence type="ECO:0000313" key="3">
    <source>
        <dbReference type="EMBL" id="EWS74769.1"/>
    </source>
</evidence>
<dbReference type="GO" id="GO:0005634">
    <property type="term" value="C:nucleus"/>
    <property type="evidence" value="ECO:0007669"/>
    <property type="project" value="TreeGrafter"/>
</dbReference>
<organism evidence="3 4">
    <name type="scientific">Tetrahymena thermophila (strain SB210)</name>
    <dbReference type="NCBI Taxonomy" id="312017"/>
    <lineage>
        <taxon>Eukaryota</taxon>
        <taxon>Sar</taxon>
        <taxon>Alveolata</taxon>
        <taxon>Ciliophora</taxon>
        <taxon>Intramacronucleata</taxon>
        <taxon>Oligohymenophorea</taxon>
        <taxon>Hymenostomatida</taxon>
        <taxon>Tetrahymenina</taxon>
        <taxon>Tetrahymenidae</taxon>
        <taxon>Tetrahymena</taxon>
    </lineage>
</organism>
<dbReference type="GeneID" id="24438750"/>
<dbReference type="PANTHER" id="PTHR31398">
    <property type="entry name" value="MEIOTIC NUCLEAR DIVISION PROTEIN 1 HOMOLOG"/>
    <property type="match status" value="1"/>
</dbReference>
<feature type="compositionally biased region" description="Polar residues" evidence="1">
    <location>
        <begin position="494"/>
        <end position="514"/>
    </location>
</feature>
<feature type="region of interest" description="Disordered" evidence="1">
    <location>
        <begin position="494"/>
        <end position="515"/>
    </location>
</feature>
<evidence type="ECO:0000256" key="2">
    <source>
        <dbReference type="SAM" id="Phobius"/>
    </source>
</evidence>
<feature type="region of interest" description="Disordered" evidence="1">
    <location>
        <begin position="420"/>
        <end position="444"/>
    </location>
</feature>
<keyword evidence="2" id="KW-0472">Membrane</keyword>
<dbReference type="AlphaFoldDB" id="W7XKB0"/>
<feature type="transmembrane region" description="Helical" evidence="2">
    <location>
        <begin position="26"/>
        <end position="50"/>
    </location>
</feature>
<name>W7XKB0_TETTS</name>
<reference evidence="4" key="1">
    <citation type="journal article" date="2006" name="PLoS Biol.">
        <title>Macronuclear genome sequence of the ciliate Tetrahymena thermophila, a model eukaryote.</title>
        <authorList>
            <person name="Eisen J.A."/>
            <person name="Coyne R.S."/>
            <person name="Wu M."/>
            <person name="Wu D."/>
            <person name="Thiagarajan M."/>
            <person name="Wortman J.R."/>
            <person name="Badger J.H."/>
            <person name="Ren Q."/>
            <person name="Amedeo P."/>
            <person name="Jones K.M."/>
            <person name="Tallon L.J."/>
            <person name="Delcher A.L."/>
            <person name="Salzberg S.L."/>
            <person name="Silva J.C."/>
            <person name="Haas B.J."/>
            <person name="Majoros W.H."/>
            <person name="Farzad M."/>
            <person name="Carlton J.M."/>
            <person name="Smith R.K. Jr."/>
            <person name="Garg J."/>
            <person name="Pearlman R.E."/>
            <person name="Karrer K.M."/>
            <person name="Sun L."/>
            <person name="Manning G."/>
            <person name="Elde N.C."/>
            <person name="Turkewitz A.P."/>
            <person name="Asai D.J."/>
            <person name="Wilkes D.E."/>
            <person name="Wang Y."/>
            <person name="Cai H."/>
            <person name="Collins K."/>
            <person name="Stewart B.A."/>
            <person name="Lee S.R."/>
            <person name="Wilamowska K."/>
            <person name="Weinberg Z."/>
            <person name="Ruzzo W.L."/>
            <person name="Wloga D."/>
            <person name="Gaertig J."/>
            <person name="Frankel J."/>
            <person name="Tsao C.-C."/>
            <person name="Gorovsky M.A."/>
            <person name="Keeling P.J."/>
            <person name="Waller R.F."/>
            <person name="Patron N.J."/>
            <person name="Cherry J.M."/>
            <person name="Stover N.A."/>
            <person name="Krieger C.J."/>
            <person name="del Toro C."/>
            <person name="Ryder H.F."/>
            <person name="Williamson S.C."/>
            <person name="Barbeau R.A."/>
            <person name="Hamilton E.P."/>
            <person name="Orias E."/>
        </authorList>
    </citation>
    <scope>NUCLEOTIDE SEQUENCE [LARGE SCALE GENOMIC DNA]</scope>
    <source>
        <strain evidence="4">SB210</strain>
    </source>
</reference>
<keyword evidence="2" id="KW-1133">Transmembrane helix</keyword>